<sequence>MKLTSRIMININIKRNGYKQLKLMQEKGIFVLIMKCSIYNDKISSTEHISLNCIVNKKVQIEKHDLIKEYIWRCDKLKYKINIINDNEIKNKTRENNENNI</sequence>
<name>B0EP64_ENTDS</name>
<dbReference type="RefSeq" id="XP_001739924.1">
    <property type="nucleotide sequence ID" value="XM_001739872.1"/>
</dbReference>
<keyword evidence="2" id="KW-1185">Reference proteome</keyword>
<reference evidence="2" key="1">
    <citation type="submission" date="2007-12" db="EMBL/GenBank/DDBJ databases">
        <title>Annotation of Entamoeba dispar SAW760.</title>
        <authorList>
            <person name="Lorenzi H."/>
            <person name="Inman J."/>
            <person name="Schobel S."/>
            <person name="Amedeo P."/>
            <person name="Caler E."/>
        </authorList>
    </citation>
    <scope>NUCLEOTIDE SEQUENCE [LARGE SCALE GENOMIC DNA]</scope>
    <source>
        <strain evidence="2">ATCC PRA-260 / SAW760</strain>
    </source>
</reference>
<proteinExistence type="predicted"/>
<dbReference type="AlphaFoldDB" id="B0EP64"/>
<protein>
    <submittedName>
        <fullName evidence="1">Uncharacterized protein</fullName>
    </submittedName>
</protein>
<dbReference type="GeneID" id="5885073"/>
<dbReference type="VEuPathDB" id="AmoebaDB:EDI_281800"/>
<evidence type="ECO:0000313" key="1">
    <source>
        <dbReference type="EMBL" id="EDR23694.1"/>
    </source>
</evidence>
<accession>B0EP64</accession>
<evidence type="ECO:0000313" key="2">
    <source>
        <dbReference type="Proteomes" id="UP000008076"/>
    </source>
</evidence>
<dbReference type="EMBL" id="DS550196">
    <property type="protein sequence ID" value="EDR23694.1"/>
    <property type="molecule type" value="Genomic_DNA"/>
</dbReference>
<organism evidence="2">
    <name type="scientific">Entamoeba dispar (strain ATCC PRA-260 / SAW760)</name>
    <dbReference type="NCBI Taxonomy" id="370354"/>
    <lineage>
        <taxon>Eukaryota</taxon>
        <taxon>Amoebozoa</taxon>
        <taxon>Evosea</taxon>
        <taxon>Archamoebae</taxon>
        <taxon>Mastigamoebida</taxon>
        <taxon>Entamoebidae</taxon>
        <taxon>Entamoeba</taxon>
    </lineage>
</organism>
<gene>
    <name evidence="1" type="ORF">EDI_281800</name>
</gene>
<dbReference type="Proteomes" id="UP000008076">
    <property type="component" value="Unassembled WGS sequence"/>
</dbReference>
<dbReference type="KEGG" id="edi:EDI_281800"/>